<dbReference type="UniPathway" id="UPA00050">
    <property type="reaction ID" value="UER00064"/>
</dbReference>
<dbReference type="Proteomes" id="UP000199309">
    <property type="component" value="Unassembled WGS sequence"/>
</dbReference>
<evidence type="ECO:0000256" key="3">
    <source>
        <dbReference type="ARBA" id="ARBA00012078"/>
    </source>
</evidence>
<comment type="similarity">
    <text evidence="2 13">Belongs to the GHMP kinase family. Homoserine kinase subfamily.</text>
</comment>
<evidence type="ECO:0000256" key="4">
    <source>
        <dbReference type="ARBA" id="ARBA00017858"/>
    </source>
</evidence>
<feature type="domain" description="GHMP kinase C-terminal" evidence="15">
    <location>
        <begin position="227"/>
        <end position="281"/>
    </location>
</feature>
<comment type="function">
    <text evidence="12 13">Catalyzes the ATP-dependent phosphorylation of L-homoserine to L-homoserine phosphate.</text>
</comment>
<evidence type="ECO:0000313" key="16">
    <source>
        <dbReference type="EMBL" id="SDM47668.1"/>
    </source>
</evidence>
<reference evidence="16 17" key="1">
    <citation type="submission" date="2016-10" db="EMBL/GenBank/DDBJ databases">
        <authorList>
            <person name="de Groot N.N."/>
        </authorList>
    </citation>
    <scope>NUCLEOTIDE SEQUENCE [LARGE SCALE GENOMIC DNA]</scope>
    <source>
        <strain evidence="16 17">DSM 16981</strain>
    </source>
</reference>
<keyword evidence="13" id="KW-0963">Cytoplasm</keyword>
<dbReference type="RefSeq" id="WP_091648666.1">
    <property type="nucleotide sequence ID" value="NZ_FNHQ01000007.1"/>
</dbReference>
<keyword evidence="5 13" id="KW-0028">Amino-acid biosynthesis</keyword>
<name>A0A1G9TJE5_9FIRM</name>
<evidence type="ECO:0000256" key="12">
    <source>
        <dbReference type="ARBA" id="ARBA00049954"/>
    </source>
</evidence>
<comment type="pathway">
    <text evidence="1 13">Amino-acid biosynthesis; L-threonine biosynthesis; L-threonine from L-aspartate: step 4/5.</text>
</comment>
<dbReference type="NCBIfam" id="TIGR00191">
    <property type="entry name" value="thrB"/>
    <property type="match status" value="1"/>
</dbReference>
<dbReference type="InterPro" id="IPR014721">
    <property type="entry name" value="Ribsml_uS5_D2-typ_fold_subgr"/>
</dbReference>
<dbReference type="Pfam" id="PF08544">
    <property type="entry name" value="GHMP_kinases_C"/>
    <property type="match status" value="1"/>
</dbReference>
<dbReference type="GO" id="GO:0005737">
    <property type="term" value="C:cytoplasm"/>
    <property type="evidence" value="ECO:0007669"/>
    <property type="project" value="UniProtKB-SubCell"/>
</dbReference>
<dbReference type="GO" id="GO:0009088">
    <property type="term" value="P:threonine biosynthetic process"/>
    <property type="evidence" value="ECO:0007669"/>
    <property type="project" value="UniProtKB-UniRule"/>
</dbReference>
<dbReference type="STRING" id="349095.SAMN05660299_00959"/>
<dbReference type="PRINTS" id="PR00958">
    <property type="entry name" value="HOMSERKINASE"/>
</dbReference>
<feature type="domain" description="GHMP kinase N-terminal" evidence="14">
    <location>
        <begin position="63"/>
        <end position="145"/>
    </location>
</feature>
<dbReference type="PROSITE" id="PS00627">
    <property type="entry name" value="GHMP_KINASES_ATP"/>
    <property type="match status" value="1"/>
</dbReference>
<dbReference type="EC" id="2.7.1.39" evidence="3 13"/>
<sequence length="303" mass="31892">MVEQFHVQIPATSANVGSGFDALGIALTLFNDIYFSVQPEYDGMKIVVEGLGKESISTVFSENMVCQAMQIVADTVGKPLPGGTLTLVNRIPPARGLGSSSAAIVGGIVLADAMLEAKLSKADMLVIAAKMEGHPDNVAPALYGGLCASVMNEVYTITNSLPIGDDLSFVVVSPEVEVSTHDARQVLPHVVDYGQAVFNVSRVSFLVTSILTKQYDHLALGLEDKLHVPYRIQLIPHGEAVLQAAMDAGAKGATISGSGSTLIAFVTEDGNRVLEAMVQAFERNGLVSTGYVLNCCNKGAVIL</sequence>
<dbReference type="PANTHER" id="PTHR20861">
    <property type="entry name" value="HOMOSERINE/4-DIPHOSPHOCYTIDYL-2-C-METHYL-D-ERYTHRITOL KINASE"/>
    <property type="match status" value="1"/>
</dbReference>
<evidence type="ECO:0000256" key="10">
    <source>
        <dbReference type="ARBA" id="ARBA00022840"/>
    </source>
</evidence>
<comment type="catalytic activity">
    <reaction evidence="11 13">
        <text>L-homoserine + ATP = O-phospho-L-homoserine + ADP + H(+)</text>
        <dbReference type="Rhea" id="RHEA:13985"/>
        <dbReference type="ChEBI" id="CHEBI:15378"/>
        <dbReference type="ChEBI" id="CHEBI:30616"/>
        <dbReference type="ChEBI" id="CHEBI:57476"/>
        <dbReference type="ChEBI" id="CHEBI:57590"/>
        <dbReference type="ChEBI" id="CHEBI:456216"/>
        <dbReference type="EC" id="2.7.1.39"/>
    </reaction>
</comment>
<evidence type="ECO:0000256" key="6">
    <source>
        <dbReference type="ARBA" id="ARBA00022679"/>
    </source>
</evidence>
<evidence type="ECO:0000256" key="2">
    <source>
        <dbReference type="ARBA" id="ARBA00007370"/>
    </source>
</evidence>
<gene>
    <name evidence="13" type="primary">thrB</name>
    <name evidence="16" type="ORF">SAMN05660299_00959</name>
</gene>
<comment type="subcellular location">
    <subcellularLocation>
        <location evidence="13">Cytoplasm</location>
    </subcellularLocation>
</comment>
<dbReference type="EMBL" id="FNHQ01000007">
    <property type="protein sequence ID" value="SDM47668.1"/>
    <property type="molecule type" value="Genomic_DNA"/>
</dbReference>
<dbReference type="PANTHER" id="PTHR20861:SF1">
    <property type="entry name" value="HOMOSERINE KINASE"/>
    <property type="match status" value="1"/>
</dbReference>
<protein>
    <recommendedName>
        <fullName evidence="4 13">Homoserine kinase</fullName>
        <shortName evidence="13">HK</shortName>
        <shortName evidence="13">HSK</shortName>
        <ecNumber evidence="3 13">2.7.1.39</ecNumber>
    </recommendedName>
</protein>
<dbReference type="AlphaFoldDB" id="A0A1G9TJE5"/>
<accession>A0A1G9TJE5</accession>
<evidence type="ECO:0000256" key="1">
    <source>
        <dbReference type="ARBA" id="ARBA00005015"/>
    </source>
</evidence>
<feature type="binding site" evidence="13">
    <location>
        <begin position="92"/>
        <end position="102"/>
    </location>
    <ligand>
        <name>ATP</name>
        <dbReference type="ChEBI" id="CHEBI:30616"/>
    </ligand>
</feature>
<dbReference type="NCBIfam" id="NF002288">
    <property type="entry name" value="PRK01212.1-4"/>
    <property type="match status" value="1"/>
</dbReference>
<evidence type="ECO:0000256" key="7">
    <source>
        <dbReference type="ARBA" id="ARBA00022697"/>
    </source>
</evidence>
<dbReference type="InterPro" id="IPR020568">
    <property type="entry name" value="Ribosomal_Su5_D2-typ_SF"/>
</dbReference>
<dbReference type="GO" id="GO:0004413">
    <property type="term" value="F:homoserine kinase activity"/>
    <property type="evidence" value="ECO:0007669"/>
    <property type="project" value="UniProtKB-UniRule"/>
</dbReference>
<dbReference type="SUPFAM" id="SSF55060">
    <property type="entry name" value="GHMP Kinase, C-terminal domain"/>
    <property type="match status" value="1"/>
</dbReference>
<dbReference type="InterPro" id="IPR006204">
    <property type="entry name" value="GHMP_kinase_N_dom"/>
</dbReference>
<evidence type="ECO:0000259" key="14">
    <source>
        <dbReference type="Pfam" id="PF00288"/>
    </source>
</evidence>
<dbReference type="GO" id="GO:0005524">
    <property type="term" value="F:ATP binding"/>
    <property type="evidence" value="ECO:0007669"/>
    <property type="project" value="UniProtKB-UniRule"/>
</dbReference>
<evidence type="ECO:0000256" key="5">
    <source>
        <dbReference type="ARBA" id="ARBA00022605"/>
    </source>
</evidence>
<dbReference type="InterPro" id="IPR036554">
    <property type="entry name" value="GHMP_kinase_C_sf"/>
</dbReference>
<keyword evidence="7 13" id="KW-0791">Threonine biosynthesis</keyword>
<dbReference type="Gene3D" id="3.30.230.10">
    <property type="match status" value="1"/>
</dbReference>
<evidence type="ECO:0000256" key="9">
    <source>
        <dbReference type="ARBA" id="ARBA00022777"/>
    </source>
</evidence>
<evidence type="ECO:0000313" key="17">
    <source>
        <dbReference type="Proteomes" id="UP000199309"/>
    </source>
</evidence>
<keyword evidence="8 13" id="KW-0547">Nucleotide-binding</keyword>
<dbReference type="Pfam" id="PF00288">
    <property type="entry name" value="GHMP_kinases_N"/>
    <property type="match status" value="1"/>
</dbReference>
<keyword evidence="9 13" id="KW-0418">Kinase</keyword>
<keyword evidence="10 13" id="KW-0067">ATP-binding</keyword>
<proteinExistence type="inferred from homology"/>
<dbReference type="Gene3D" id="3.30.70.890">
    <property type="entry name" value="GHMP kinase, C-terminal domain"/>
    <property type="match status" value="1"/>
</dbReference>
<evidence type="ECO:0000256" key="11">
    <source>
        <dbReference type="ARBA" id="ARBA00049375"/>
    </source>
</evidence>
<dbReference type="OrthoDB" id="9769912at2"/>
<organism evidence="16 17">
    <name type="scientific">Megasphaera paucivorans</name>
    <dbReference type="NCBI Taxonomy" id="349095"/>
    <lineage>
        <taxon>Bacteria</taxon>
        <taxon>Bacillati</taxon>
        <taxon>Bacillota</taxon>
        <taxon>Negativicutes</taxon>
        <taxon>Veillonellales</taxon>
        <taxon>Veillonellaceae</taxon>
        <taxon>Megasphaera</taxon>
    </lineage>
</organism>
<dbReference type="InterPro" id="IPR013750">
    <property type="entry name" value="GHMP_kinase_C_dom"/>
</dbReference>
<keyword evidence="17" id="KW-1185">Reference proteome</keyword>
<dbReference type="HAMAP" id="MF_00384">
    <property type="entry name" value="Homoser_kinase"/>
    <property type="match status" value="1"/>
</dbReference>
<evidence type="ECO:0000259" key="15">
    <source>
        <dbReference type="Pfam" id="PF08544"/>
    </source>
</evidence>
<dbReference type="InterPro" id="IPR000870">
    <property type="entry name" value="Homoserine_kinase"/>
</dbReference>
<dbReference type="SUPFAM" id="SSF54211">
    <property type="entry name" value="Ribosomal protein S5 domain 2-like"/>
    <property type="match status" value="1"/>
</dbReference>
<evidence type="ECO:0000256" key="13">
    <source>
        <dbReference type="HAMAP-Rule" id="MF_00384"/>
    </source>
</evidence>
<dbReference type="PIRSF" id="PIRSF000676">
    <property type="entry name" value="Homoser_kin"/>
    <property type="match status" value="1"/>
</dbReference>
<dbReference type="InterPro" id="IPR006203">
    <property type="entry name" value="GHMP_knse_ATP-bd_CS"/>
</dbReference>
<evidence type="ECO:0000256" key="8">
    <source>
        <dbReference type="ARBA" id="ARBA00022741"/>
    </source>
</evidence>
<keyword evidence="6 13" id="KW-0808">Transferase</keyword>